<dbReference type="InterPro" id="IPR000597">
    <property type="entry name" value="Ribosomal_uL3"/>
</dbReference>
<dbReference type="EMBL" id="QRWX01000001">
    <property type="protein sequence ID" value="RGT57755.1"/>
    <property type="molecule type" value="Genomic_DNA"/>
</dbReference>
<proteinExistence type="inferred from homology"/>
<name>A0A412PHV7_9FIRM</name>
<organism evidence="11 12">
    <name type="scientific">Solobacterium moorei</name>
    <dbReference type="NCBI Taxonomy" id="102148"/>
    <lineage>
        <taxon>Bacteria</taxon>
        <taxon>Bacillati</taxon>
        <taxon>Bacillota</taxon>
        <taxon>Erysipelotrichia</taxon>
        <taxon>Erysipelotrichales</taxon>
        <taxon>Erysipelotrichaceae</taxon>
        <taxon>Solobacterium</taxon>
    </lineage>
</organism>
<evidence type="ECO:0000313" key="12">
    <source>
        <dbReference type="Proteomes" id="UP000284731"/>
    </source>
</evidence>
<dbReference type="Gene3D" id="3.30.160.810">
    <property type="match status" value="1"/>
</dbReference>
<dbReference type="RefSeq" id="WP_006525004.1">
    <property type="nucleotide sequence ID" value="NZ_AP028934.1"/>
</dbReference>
<dbReference type="GO" id="GO:0022625">
    <property type="term" value="C:cytosolic large ribosomal subunit"/>
    <property type="evidence" value="ECO:0007669"/>
    <property type="project" value="TreeGrafter"/>
</dbReference>
<reference evidence="11 12" key="1">
    <citation type="submission" date="2018-08" db="EMBL/GenBank/DDBJ databases">
        <title>A genome reference for cultivated species of the human gut microbiota.</title>
        <authorList>
            <person name="Zou Y."/>
            <person name="Xue W."/>
            <person name="Luo G."/>
        </authorList>
    </citation>
    <scope>NUCLEOTIDE SEQUENCE [LARGE SCALE GENOMIC DNA]</scope>
    <source>
        <strain evidence="11 12">AF18-46</strain>
    </source>
</reference>
<dbReference type="InterPro" id="IPR019927">
    <property type="entry name" value="Ribosomal_uL3_bac/org-type"/>
</dbReference>
<dbReference type="PANTHER" id="PTHR11229">
    <property type="entry name" value="50S RIBOSOMAL PROTEIN L3"/>
    <property type="match status" value="1"/>
</dbReference>
<dbReference type="GO" id="GO:0019843">
    <property type="term" value="F:rRNA binding"/>
    <property type="evidence" value="ECO:0007669"/>
    <property type="project" value="UniProtKB-UniRule"/>
</dbReference>
<feature type="region of interest" description="Disordered" evidence="10">
    <location>
        <begin position="131"/>
        <end position="151"/>
    </location>
</feature>
<dbReference type="NCBIfam" id="TIGR03625">
    <property type="entry name" value="L3_bact"/>
    <property type="match status" value="1"/>
</dbReference>
<protein>
    <recommendedName>
        <fullName evidence="6 7">Large ribosomal subunit protein uL3</fullName>
    </recommendedName>
</protein>
<keyword evidence="4 7" id="KW-0689">Ribosomal protein</keyword>
<evidence type="ECO:0000256" key="1">
    <source>
        <dbReference type="ARBA" id="ARBA00006540"/>
    </source>
</evidence>
<dbReference type="GeneID" id="89621185"/>
<evidence type="ECO:0000256" key="3">
    <source>
        <dbReference type="ARBA" id="ARBA00022884"/>
    </source>
</evidence>
<evidence type="ECO:0000256" key="9">
    <source>
        <dbReference type="RuleBase" id="RU003906"/>
    </source>
</evidence>
<evidence type="ECO:0000256" key="2">
    <source>
        <dbReference type="ARBA" id="ARBA00022730"/>
    </source>
</evidence>
<dbReference type="SUPFAM" id="SSF50447">
    <property type="entry name" value="Translation proteins"/>
    <property type="match status" value="1"/>
</dbReference>
<dbReference type="HAMAP" id="MF_01325_B">
    <property type="entry name" value="Ribosomal_uL3_B"/>
    <property type="match status" value="1"/>
</dbReference>
<dbReference type="AlphaFoldDB" id="A0A412PHV7"/>
<dbReference type="FunFam" id="3.30.160.810:FF:000002">
    <property type="entry name" value="50S ribosomal protein L3"/>
    <property type="match status" value="1"/>
</dbReference>
<comment type="function">
    <text evidence="7 9">One of the primary rRNA binding proteins, it binds directly near the 3'-end of the 23S rRNA, where it nucleates assembly of the 50S subunit.</text>
</comment>
<evidence type="ECO:0000256" key="10">
    <source>
        <dbReference type="SAM" id="MobiDB-lite"/>
    </source>
</evidence>
<dbReference type="InterPro" id="IPR019926">
    <property type="entry name" value="Ribosomal_uL3_CS"/>
</dbReference>
<comment type="similarity">
    <text evidence="1 7 8">Belongs to the universal ribosomal protein uL3 family.</text>
</comment>
<gene>
    <name evidence="7" type="primary">rplC</name>
    <name evidence="11" type="ORF">DWX20_01525</name>
</gene>
<evidence type="ECO:0000256" key="4">
    <source>
        <dbReference type="ARBA" id="ARBA00022980"/>
    </source>
</evidence>
<evidence type="ECO:0000313" key="11">
    <source>
        <dbReference type="EMBL" id="RGT57755.1"/>
    </source>
</evidence>
<keyword evidence="2 7" id="KW-0699">rRNA-binding</keyword>
<evidence type="ECO:0000256" key="6">
    <source>
        <dbReference type="ARBA" id="ARBA00035243"/>
    </source>
</evidence>
<accession>A0A412PHV7</accession>
<dbReference type="Gene3D" id="2.40.30.10">
    <property type="entry name" value="Translation factors"/>
    <property type="match status" value="1"/>
</dbReference>
<evidence type="ECO:0000256" key="7">
    <source>
        <dbReference type="HAMAP-Rule" id="MF_01325"/>
    </source>
</evidence>
<evidence type="ECO:0000256" key="8">
    <source>
        <dbReference type="RuleBase" id="RU003905"/>
    </source>
</evidence>
<keyword evidence="3 7" id="KW-0694">RNA-binding</keyword>
<dbReference type="GO" id="GO:0003735">
    <property type="term" value="F:structural constituent of ribosome"/>
    <property type="evidence" value="ECO:0007669"/>
    <property type="project" value="UniProtKB-UniRule"/>
</dbReference>
<evidence type="ECO:0000256" key="5">
    <source>
        <dbReference type="ARBA" id="ARBA00023274"/>
    </source>
</evidence>
<dbReference type="InterPro" id="IPR009000">
    <property type="entry name" value="Transl_B-barrel_sf"/>
</dbReference>
<comment type="subunit">
    <text evidence="7 9">Part of the 50S ribosomal subunit. Forms a cluster with proteins L14 and L19.</text>
</comment>
<dbReference type="PROSITE" id="PS00474">
    <property type="entry name" value="RIBOSOMAL_L3"/>
    <property type="match status" value="1"/>
</dbReference>
<sequence>MKGILGRKLGMTQVFTIEGTLIPVTVIDVKPNVVLQKKTKEVDGYEAVQLGYEDVKEQRSNKPAIGHAKKANTAPKHYIKELRADEMMNLEVGAEVKADLFKAGDVVDVQGTSKGKGYSGTIVRNNAARGPMTHGSGHHRHIGSLATNGRNNGVVNKGTVMPGQEGVYTTTNQNLTIVKVDAEEGYILVKGNVPGPRKGLVVIKTTVKPVKEVAVPELISYEGVSVAEELEKVSETIEAELAAAPVATEAEGK</sequence>
<dbReference type="Proteomes" id="UP000284731">
    <property type="component" value="Unassembled WGS sequence"/>
</dbReference>
<comment type="caution">
    <text evidence="11">The sequence shown here is derived from an EMBL/GenBank/DDBJ whole genome shotgun (WGS) entry which is preliminary data.</text>
</comment>
<keyword evidence="5 7" id="KW-0687">Ribonucleoprotein</keyword>
<dbReference type="GO" id="GO:0006412">
    <property type="term" value="P:translation"/>
    <property type="evidence" value="ECO:0007669"/>
    <property type="project" value="UniProtKB-UniRule"/>
</dbReference>
<dbReference type="Pfam" id="PF00297">
    <property type="entry name" value="Ribosomal_L3"/>
    <property type="match status" value="1"/>
</dbReference>
<dbReference type="PANTHER" id="PTHR11229:SF16">
    <property type="entry name" value="LARGE RIBOSOMAL SUBUNIT PROTEIN UL3C"/>
    <property type="match status" value="1"/>
</dbReference>